<dbReference type="AlphaFoldDB" id="A0A3S5ES75"/>
<dbReference type="InterPro" id="IPR021730">
    <property type="entry name" value="YdbH"/>
</dbReference>
<dbReference type="Proteomes" id="UP000278733">
    <property type="component" value="Chromosome"/>
</dbReference>
<dbReference type="Pfam" id="PF11739">
    <property type="entry name" value="YdbH-like"/>
    <property type="match status" value="1"/>
</dbReference>
<protein>
    <submittedName>
        <fullName evidence="1">Uncharacterized protein</fullName>
    </submittedName>
</protein>
<evidence type="ECO:0000313" key="2">
    <source>
        <dbReference type="Proteomes" id="UP000278733"/>
    </source>
</evidence>
<sequence>MARDHIELNQLTAHSDKIQTNGITIAPLSLELKDRLRWDYEKSHIRGLLQIKSDQIAFDYGGGFTQPVFAVGIDGESIERFNIAGDLKAGTLGPIDLLARYENQKLIGKSVGKNNRQAYSNRFSSTMGLVNP</sequence>
<proteinExistence type="predicted"/>
<name>A0A3S5ES75_9PAST</name>
<reference evidence="1 2" key="1">
    <citation type="submission" date="2018-12" db="EMBL/GenBank/DDBJ databases">
        <authorList>
            <consortium name="Pathogen Informatics"/>
        </authorList>
    </citation>
    <scope>NUCLEOTIDE SEQUENCE [LARGE SCALE GENOMIC DNA]</scope>
    <source>
        <strain evidence="1 2">NCTC8284</strain>
    </source>
</reference>
<gene>
    <name evidence="1" type="ORF">NCTC8284_02268</name>
</gene>
<dbReference type="EMBL" id="LR134405">
    <property type="protein sequence ID" value="VEH67082.1"/>
    <property type="molecule type" value="Genomic_DNA"/>
</dbReference>
<accession>A0A3S5ES75</accession>
<organism evidence="1 2">
    <name type="scientific">Rodentibacter pneumotropicus</name>
    <dbReference type="NCBI Taxonomy" id="758"/>
    <lineage>
        <taxon>Bacteria</taxon>
        <taxon>Pseudomonadati</taxon>
        <taxon>Pseudomonadota</taxon>
        <taxon>Gammaproteobacteria</taxon>
        <taxon>Pasteurellales</taxon>
        <taxon>Pasteurellaceae</taxon>
        <taxon>Rodentibacter</taxon>
    </lineage>
</organism>
<evidence type="ECO:0000313" key="1">
    <source>
        <dbReference type="EMBL" id="VEH67082.1"/>
    </source>
</evidence>
<dbReference type="KEGG" id="rpne:NCTC8284_02268"/>